<keyword evidence="4" id="KW-1185">Reference proteome</keyword>
<dbReference type="Pfam" id="PF06580">
    <property type="entry name" value="His_kinase"/>
    <property type="match status" value="1"/>
</dbReference>
<comment type="caution">
    <text evidence="3">The sequence shown here is derived from an EMBL/GenBank/DDBJ whole genome shotgun (WGS) entry which is preliminary data.</text>
</comment>
<proteinExistence type="predicted"/>
<dbReference type="RefSeq" id="WP_206585170.1">
    <property type="nucleotide sequence ID" value="NZ_JAFKCU010000001.1"/>
</dbReference>
<organism evidence="3 4">
    <name type="scientific">Algoriphagus pacificus</name>
    <dbReference type="NCBI Taxonomy" id="2811234"/>
    <lineage>
        <taxon>Bacteria</taxon>
        <taxon>Pseudomonadati</taxon>
        <taxon>Bacteroidota</taxon>
        <taxon>Cytophagia</taxon>
        <taxon>Cytophagales</taxon>
        <taxon>Cyclobacteriaceae</taxon>
        <taxon>Algoriphagus</taxon>
    </lineage>
</organism>
<gene>
    <name evidence="3" type="ORF">J0A69_03755</name>
</gene>
<evidence type="ECO:0000313" key="4">
    <source>
        <dbReference type="Proteomes" id="UP000664480"/>
    </source>
</evidence>
<sequence>MLNLLKAGLSFKSDRVWRYSNIFRFIAVQVVIALIILLFVCPSCWLTWEGIKNMVPEFFASFVFSSVLSFGGNLVVTYFDERISWIEKPVKRLVLTVIYYMSYAFVASYIVILFITILDGQIQADNIPWIELIPYTKTPMWAALIFMGLFTTWSWLKEWRISALEAEKLKSEKLAASYQGLKNQLNPHFLFNSLNALSNLVYEDADRSAAFIQKLSKIYRYVLDVQQEELVSLEKELAFAGNYLELQKIRFEEALEFKLEITNTTDFFLPPLSLQLLLENAIKHNVASQEDPLFIHIIQKEDQLWISNTFQPKSKGIESSSGIGLENIRLRYLHLSKEEISITQTENEFLVKLPLLTYPHANTNH</sequence>
<feature type="transmembrane region" description="Helical" evidence="1">
    <location>
        <begin position="138"/>
        <end position="156"/>
    </location>
</feature>
<keyword evidence="3" id="KW-0418">Kinase</keyword>
<keyword evidence="1" id="KW-1133">Transmembrane helix</keyword>
<accession>A0ABS3CDD1</accession>
<keyword evidence="1" id="KW-0812">Transmembrane</keyword>
<evidence type="ECO:0000313" key="3">
    <source>
        <dbReference type="EMBL" id="MBN7814526.1"/>
    </source>
</evidence>
<feature type="transmembrane region" description="Helical" evidence="1">
    <location>
        <begin position="97"/>
        <end position="118"/>
    </location>
</feature>
<dbReference type="InterPro" id="IPR050640">
    <property type="entry name" value="Bact_2-comp_sensor_kinase"/>
</dbReference>
<dbReference type="InterPro" id="IPR010559">
    <property type="entry name" value="Sig_transdc_His_kin_internal"/>
</dbReference>
<dbReference type="PANTHER" id="PTHR34220">
    <property type="entry name" value="SENSOR HISTIDINE KINASE YPDA"/>
    <property type="match status" value="1"/>
</dbReference>
<keyword evidence="1" id="KW-0472">Membrane</keyword>
<dbReference type="EMBL" id="JAFKCU010000001">
    <property type="protein sequence ID" value="MBN7814526.1"/>
    <property type="molecule type" value="Genomic_DNA"/>
</dbReference>
<evidence type="ECO:0000259" key="2">
    <source>
        <dbReference type="Pfam" id="PF06580"/>
    </source>
</evidence>
<evidence type="ECO:0000256" key="1">
    <source>
        <dbReference type="SAM" id="Phobius"/>
    </source>
</evidence>
<dbReference type="GO" id="GO:0016301">
    <property type="term" value="F:kinase activity"/>
    <property type="evidence" value="ECO:0007669"/>
    <property type="project" value="UniProtKB-KW"/>
</dbReference>
<protein>
    <submittedName>
        <fullName evidence="3">Histidine kinase</fullName>
    </submittedName>
</protein>
<reference evidence="3 4" key="1">
    <citation type="submission" date="2021-03" db="EMBL/GenBank/DDBJ databases">
        <title>novel species isolated from a fishpond in China.</title>
        <authorList>
            <person name="Lu H."/>
            <person name="Cai Z."/>
        </authorList>
    </citation>
    <scope>NUCLEOTIDE SEQUENCE [LARGE SCALE GENOMIC DNA]</scope>
    <source>
        <strain evidence="3 4">YJ13C</strain>
    </source>
</reference>
<keyword evidence="3" id="KW-0808">Transferase</keyword>
<feature type="transmembrane region" description="Helical" evidence="1">
    <location>
        <begin position="21"/>
        <end position="48"/>
    </location>
</feature>
<dbReference type="PANTHER" id="PTHR34220:SF7">
    <property type="entry name" value="SENSOR HISTIDINE KINASE YPDA"/>
    <property type="match status" value="1"/>
</dbReference>
<feature type="transmembrane region" description="Helical" evidence="1">
    <location>
        <begin position="54"/>
        <end position="76"/>
    </location>
</feature>
<dbReference type="Proteomes" id="UP000664480">
    <property type="component" value="Unassembled WGS sequence"/>
</dbReference>
<feature type="domain" description="Signal transduction histidine kinase internal region" evidence="2">
    <location>
        <begin position="177"/>
        <end position="254"/>
    </location>
</feature>
<name>A0ABS3CDD1_9BACT</name>